<dbReference type="InterPro" id="IPR036865">
    <property type="entry name" value="CRAL-TRIO_dom_sf"/>
</dbReference>
<feature type="compositionally biased region" description="Polar residues" evidence="1">
    <location>
        <begin position="735"/>
        <end position="755"/>
    </location>
</feature>
<evidence type="ECO:0008006" key="6">
    <source>
        <dbReference type="Google" id="ProtNLM"/>
    </source>
</evidence>
<dbReference type="Pfam" id="PF13716">
    <property type="entry name" value="CRAL_TRIO_2"/>
    <property type="match status" value="1"/>
</dbReference>
<dbReference type="SUPFAM" id="SSF48350">
    <property type="entry name" value="GTPase activation domain, GAP"/>
    <property type="match status" value="1"/>
</dbReference>
<dbReference type="Gene3D" id="3.40.525.10">
    <property type="entry name" value="CRAL-TRIO lipid binding domain"/>
    <property type="match status" value="1"/>
</dbReference>
<dbReference type="GO" id="GO:0007264">
    <property type="term" value="P:small GTPase-mediated signal transduction"/>
    <property type="evidence" value="ECO:0007669"/>
    <property type="project" value="TreeGrafter"/>
</dbReference>
<dbReference type="OrthoDB" id="410651at2759"/>
<evidence type="ECO:0000256" key="1">
    <source>
        <dbReference type="SAM" id="MobiDB-lite"/>
    </source>
</evidence>
<evidence type="ECO:0000259" key="2">
    <source>
        <dbReference type="PROSITE" id="PS50191"/>
    </source>
</evidence>
<feature type="compositionally biased region" description="Basic and acidic residues" evidence="1">
    <location>
        <begin position="632"/>
        <end position="642"/>
    </location>
</feature>
<organism evidence="4 5">
    <name type="scientific">Didymella pomorum</name>
    <dbReference type="NCBI Taxonomy" id="749634"/>
    <lineage>
        <taxon>Eukaryota</taxon>
        <taxon>Fungi</taxon>
        <taxon>Dikarya</taxon>
        <taxon>Ascomycota</taxon>
        <taxon>Pezizomycotina</taxon>
        <taxon>Dothideomycetes</taxon>
        <taxon>Pleosporomycetidae</taxon>
        <taxon>Pleosporales</taxon>
        <taxon>Pleosporineae</taxon>
        <taxon>Didymellaceae</taxon>
        <taxon>Didymella</taxon>
    </lineage>
</organism>
<feature type="compositionally biased region" description="Low complexity" evidence="1">
    <location>
        <begin position="1"/>
        <end position="19"/>
    </location>
</feature>
<evidence type="ECO:0000313" key="5">
    <source>
        <dbReference type="Proteomes" id="UP001140510"/>
    </source>
</evidence>
<dbReference type="PROSITE" id="PS50191">
    <property type="entry name" value="CRAL_TRIO"/>
    <property type="match status" value="1"/>
</dbReference>
<evidence type="ECO:0000313" key="4">
    <source>
        <dbReference type="EMBL" id="KAJ4401412.1"/>
    </source>
</evidence>
<name>A0A9W8Z7P5_9PLEO</name>
<protein>
    <recommendedName>
        <fullName evidence="6">Divergent CRAL/TRIO domain-containing protein</fullName>
    </recommendedName>
</protein>
<feature type="compositionally biased region" description="Basic and acidic residues" evidence="1">
    <location>
        <begin position="485"/>
        <end position="494"/>
    </location>
</feature>
<feature type="region of interest" description="Disordered" evidence="1">
    <location>
        <begin position="599"/>
        <end position="642"/>
    </location>
</feature>
<dbReference type="CDD" id="cd00159">
    <property type="entry name" value="RhoGAP"/>
    <property type="match status" value="1"/>
</dbReference>
<dbReference type="Proteomes" id="UP001140510">
    <property type="component" value="Unassembled WGS sequence"/>
</dbReference>
<feature type="region of interest" description="Disordered" evidence="1">
    <location>
        <begin position="1"/>
        <end position="27"/>
    </location>
</feature>
<accession>A0A9W8Z7P5</accession>
<gene>
    <name evidence="4" type="ORF">N0V91_007961</name>
</gene>
<feature type="region of interest" description="Disordered" evidence="1">
    <location>
        <begin position="449"/>
        <end position="587"/>
    </location>
</feature>
<dbReference type="CDD" id="cd00170">
    <property type="entry name" value="SEC14"/>
    <property type="match status" value="1"/>
</dbReference>
<dbReference type="Pfam" id="PF00620">
    <property type="entry name" value="RhoGAP"/>
    <property type="match status" value="1"/>
</dbReference>
<feature type="region of interest" description="Disordered" evidence="1">
    <location>
        <begin position="658"/>
        <end position="788"/>
    </location>
</feature>
<comment type="caution">
    <text evidence="4">The sequence shown here is derived from an EMBL/GenBank/DDBJ whole genome shotgun (WGS) entry which is preliminary data.</text>
</comment>
<proteinExistence type="predicted"/>
<dbReference type="EMBL" id="JAPEVA010000074">
    <property type="protein sequence ID" value="KAJ4401412.1"/>
    <property type="molecule type" value="Genomic_DNA"/>
</dbReference>
<reference evidence="4" key="1">
    <citation type="submission" date="2022-10" db="EMBL/GenBank/DDBJ databases">
        <title>Tapping the CABI collections for fungal endophytes: first genome assemblies for Collariella, Neodidymelliopsis, Ascochyta clinopodiicola, Didymella pomorum, Didymosphaeria variabile, Neocosmospora piperis and Neocucurbitaria cava.</title>
        <authorList>
            <person name="Hill R."/>
        </authorList>
    </citation>
    <scope>NUCLEOTIDE SEQUENCE</scope>
    <source>
        <strain evidence="4">IMI 355091</strain>
    </source>
</reference>
<dbReference type="GO" id="GO:0005737">
    <property type="term" value="C:cytoplasm"/>
    <property type="evidence" value="ECO:0007669"/>
    <property type="project" value="TreeGrafter"/>
</dbReference>
<dbReference type="SMART" id="SM00324">
    <property type="entry name" value="RhoGAP"/>
    <property type="match status" value="1"/>
</dbReference>
<feature type="compositionally biased region" description="Polar residues" evidence="1">
    <location>
        <begin position="681"/>
        <end position="701"/>
    </location>
</feature>
<feature type="domain" description="CRAL-TRIO" evidence="2">
    <location>
        <begin position="30"/>
        <end position="185"/>
    </location>
</feature>
<dbReference type="Gene3D" id="1.10.555.10">
    <property type="entry name" value="Rho GTPase activation protein"/>
    <property type="match status" value="1"/>
</dbReference>
<dbReference type="PANTHER" id="PTHR45808:SF2">
    <property type="entry name" value="RHO GTPASE-ACTIVATING PROTEIN 68F"/>
    <property type="match status" value="1"/>
</dbReference>
<dbReference type="SUPFAM" id="SSF52087">
    <property type="entry name" value="CRAL/TRIO domain"/>
    <property type="match status" value="1"/>
</dbReference>
<feature type="compositionally biased region" description="Low complexity" evidence="1">
    <location>
        <begin position="605"/>
        <end position="619"/>
    </location>
</feature>
<dbReference type="InterPro" id="IPR008936">
    <property type="entry name" value="Rho_GTPase_activation_prot"/>
</dbReference>
<dbReference type="AlphaFoldDB" id="A0A9W8Z7P5"/>
<evidence type="ECO:0000259" key="3">
    <source>
        <dbReference type="PROSITE" id="PS50238"/>
    </source>
</evidence>
<dbReference type="InterPro" id="IPR001251">
    <property type="entry name" value="CRAL-TRIO_dom"/>
</dbReference>
<feature type="compositionally biased region" description="Basic and acidic residues" evidence="1">
    <location>
        <begin position="565"/>
        <end position="585"/>
    </location>
</feature>
<dbReference type="InterPro" id="IPR000198">
    <property type="entry name" value="RhoGAP_dom"/>
</dbReference>
<feature type="compositionally biased region" description="Basic and acidic residues" evidence="1">
    <location>
        <begin position="463"/>
        <end position="474"/>
    </location>
</feature>
<dbReference type="GO" id="GO:0005096">
    <property type="term" value="F:GTPase activator activity"/>
    <property type="evidence" value="ECO:0007669"/>
    <property type="project" value="TreeGrafter"/>
</dbReference>
<feature type="domain" description="Rho-GAP" evidence="3">
    <location>
        <begin position="216"/>
        <end position="431"/>
    </location>
</feature>
<dbReference type="PANTHER" id="PTHR45808">
    <property type="entry name" value="RHO GTPASE-ACTIVATING PROTEIN 68F"/>
    <property type="match status" value="1"/>
</dbReference>
<keyword evidence="5" id="KW-1185">Reference proteome</keyword>
<dbReference type="PROSITE" id="PS50238">
    <property type="entry name" value="RHOGAP"/>
    <property type="match status" value="1"/>
</dbReference>
<sequence length="837" mass="93286">MSGMRAHLANRLRSSSLSAVPPPRQSSDYSVDLARAAASILYRSPIPSKEGRPVFILNAAALPDTHDTDFDQLLPYVLARLPEEDDLLKGYEYEVVFFAGDGDGSVTSKKHRPGWGWFLQAYHVLSRAMRKRLQRLYIVHEKAWVRILTEIFSTIVSPKFRRKIYHASNLTQLALYIPIENLLIPPSTYLTDRRISDDIFAPYASGRRAFAARNPFPYTSRGTTRFPRVLRETTSFILLEENITSEGLFRIPAHSKLREVLKEAYDRGQKYIIWNDNGVTLPVPAYPEAEQQDEIVAEVDPKDAYSVFMAAALIKAWYSSLRQPIFPQESYRDLKRLFGDSQQIPDLEQLRDLFSPSSEWSFLPAISREIVVRHLLPLLHEVASRQEQNKMTAENLAVCFAPALLCGPDQIEDAKMSSIIRRIFTHAVDMWDHGLREACGQEAGDFREQLKQPTDMSEWDDPVEVKRGDSRDSIDEQMSGITLQDNEKAPEPYKDYPTATSSATKPPPLPPRSRVPSAKSSGDSVQRKPAPPLAVPPRYSTVISDAPDDVAESPITYAATTDGFSPRRQEFDQVQRTAFPDEKKSGTAALVPIFASMTSAKDAKPSQSAAPAPAPQIILPKRKALTPAQVDNVEKSADKQDEARKISEYGLDRFFSHGQALPGLTDLPGIDTTTDKKRWMSPTTYTQSETSSPSTMLSPTQLDPKPASATEARRPSIPFNKPQITGLARPVYPAPSSSSNMHPVTGRPSSKSTSLPVPAPRPRAISPGLLKRMPSLEQTNKSEFERSAARLAPRKLNLKKTSVEDLRKLYEERAGTVGALESVARLRSASVSPVIRE</sequence>